<evidence type="ECO:0000313" key="4">
    <source>
        <dbReference type="Proteomes" id="UP000185783"/>
    </source>
</evidence>
<reference evidence="3 4" key="1">
    <citation type="submission" date="2016-03" db="EMBL/GenBank/DDBJ databases">
        <title>Genome sequence of Nesiotobacter sp. nov., a moderately halophilic alphaproteobacterium isolated from the Yellow Sea, China.</title>
        <authorList>
            <person name="Zhang G."/>
            <person name="Zhang R."/>
        </authorList>
    </citation>
    <scope>NUCLEOTIDE SEQUENCE [LARGE SCALE GENOMIC DNA]</scope>
    <source>
        <strain evidence="3 4">WB1-6</strain>
    </source>
</reference>
<gene>
    <name evidence="3" type="ORF">A3843_18205</name>
</gene>
<keyword evidence="2" id="KW-0472">Membrane</keyword>
<dbReference type="AlphaFoldDB" id="A0A1U7JCV8"/>
<dbReference type="InterPro" id="IPR010865">
    <property type="entry name" value="DUF1499"/>
</dbReference>
<keyword evidence="2" id="KW-1133">Transmembrane helix</keyword>
<dbReference type="Pfam" id="PF07386">
    <property type="entry name" value="DUF1499"/>
    <property type="match status" value="1"/>
</dbReference>
<sequence length="280" mass="30117">MGAVSIPTLVVAVLAHRMDLITANTLVVAMAVGSAVALLAILLAGYAIVDLWREGGKGFSNAFMGMIYAAIALIPLSLVVIGSQQHPPINDISTDMVTPPALTVGATASERFSPEHQDLQKAGYPDIVPRRFRIAPHELHQASLLAVQRLGWELVTSQPPDLADEPSYLLAEVTTPVLAFKDDLAVRIQPDRVGALMDVRSASRVGSQDLGANARHIRDFFEQLDSVLLETYGVTTPSFEVEGPISDSNPLPEWQGDKNLLNDAPTSELFPVPDLKPSLN</sequence>
<feature type="transmembrane region" description="Helical" evidence="2">
    <location>
        <begin position="27"/>
        <end position="49"/>
    </location>
</feature>
<dbReference type="EMBL" id="LVVZ01000041">
    <property type="protein sequence ID" value="OKL42590.1"/>
    <property type="molecule type" value="Genomic_DNA"/>
</dbReference>
<dbReference type="STRING" id="197461.A3843_18205"/>
<evidence type="ECO:0000313" key="3">
    <source>
        <dbReference type="EMBL" id="OKL42590.1"/>
    </source>
</evidence>
<evidence type="ECO:0008006" key="5">
    <source>
        <dbReference type="Google" id="ProtNLM"/>
    </source>
</evidence>
<organism evidence="3 4">
    <name type="scientific">Pseudovibrio exalbescens</name>
    <dbReference type="NCBI Taxonomy" id="197461"/>
    <lineage>
        <taxon>Bacteria</taxon>
        <taxon>Pseudomonadati</taxon>
        <taxon>Pseudomonadota</taxon>
        <taxon>Alphaproteobacteria</taxon>
        <taxon>Hyphomicrobiales</taxon>
        <taxon>Stappiaceae</taxon>
        <taxon>Pseudovibrio</taxon>
    </lineage>
</organism>
<protein>
    <recommendedName>
        <fullName evidence="5">DUF1499 domain-containing protein</fullName>
    </recommendedName>
</protein>
<accession>A0A1U7JCV8</accession>
<keyword evidence="4" id="KW-1185">Reference proteome</keyword>
<name>A0A1U7JCV8_9HYPH</name>
<keyword evidence="2" id="KW-0812">Transmembrane</keyword>
<comment type="caution">
    <text evidence="3">The sequence shown here is derived from an EMBL/GenBank/DDBJ whole genome shotgun (WGS) entry which is preliminary data.</text>
</comment>
<evidence type="ECO:0000256" key="2">
    <source>
        <dbReference type="SAM" id="Phobius"/>
    </source>
</evidence>
<proteinExistence type="predicted"/>
<evidence type="ECO:0000256" key="1">
    <source>
        <dbReference type="SAM" id="MobiDB-lite"/>
    </source>
</evidence>
<feature type="region of interest" description="Disordered" evidence="1">
    <location>
        <begin position="240"/>
        <end position="280"/>
    </location>
</feature>
<dbReference type="Proteomes" id="UP000185783">
    <property type="component" value="Unassembled WGS sequence"/>
</dbReference>
<feature type="transmembrane region" description="Helical" evidence="2">
    <location>
        <begin position="61"/>
        <end position="81"/>
    </location>
</feature>